<sequence length="167" mass="19095">MRKIATVMIAFVCLLGACSSNDTSKETKDIISNVTWYASDGSAMVLKDDTFAWYLDEDVQDDNVYKGTYDVYYGEDAINYITTDLKDYGVSEDELEDQFNRNDDQSKENLCVFVLHNTSAIVDGEETEFDPYDTPYFGFYYEDDDKTTLDLANMNTGNYATFKNVKE</sequence>
<accession>A0ABU0E7R1</accession>
<gene>
    <name evidence="2" type="ORF">J2S15_003666</name>
</gene>
<keyword evidence="3" id="KW-1185">Reference proteome</keyword>
<feature type="signal peptide" evidence="1">
    <location>
        <begin position="1"/>
        <end position="24"/>
    </location>
</feature>
<evidence type="ECO:0000313" key="3">
    <source>
        <dbReference type="Proteomes" id="UP001230220"/>
    </source>
</evidence>
<organism evidence="2 3">
    <name type="scientific">Breznakia pachnodae</name>
    <dbReference type="NCBI Taxonomy" id="265178"/>
    <lineage>
        <taxon>Bacteria</taxon>
        <taxon>Bacillati</taxon>
        <taxon>Bacillota</taxon>
        <taxon>Erysipelotrichia</taxon>
        <taxon>Erysipelotrichales</taxon>
        <taxon>Erysipelotrichaceae</taxon>
        <taxon>Breznakia</taxon>
    </lineage>
</organism>
<evidence type="ECO:0000313" key="2">
    <source>
        <dbReference type="EMBL" id="MDQ0362905.1"/>
    </source>
</evidence>
<dbReference type="Proteomes" id="UP001230220">
    <property type="component" value="Unassembled WGS sequence"/>
</dbReference>
<dbReference type="EMBL" id="JAUSUR010000008">
    <property type="protein sequence ID" value="MDQ0362905.1"/>
    <property type="molecule type" value="Genomic_DNA"/>
</dbReference>
<reference evidence="2 3" key="1">
    <citation type="submission" date="2023-07" db="EMBL/GenBank/DDBJ databases">
        <title>Genomic Encyclopedia of Type Strains, Phase IV (KMG-IV): sequencing the most valuable type-strain genomes for metagenomic binning, comparative biology and taxonomic classification.</title>
        <authorList>
            <person name="Goeker M."/>
        </authorList>
    </citation>
    <scope>NUCLEOTIDE SEQUENCE [LARGE SCALE GENOMIC DNA]</scope>
    <source>
        <strain evidence="2 3">DSM 16784</strain>
    </source>
</reference>
<protein>
    <submittedName>
        <fullName evidence="2">Uncharacterized protein</fullName>
    </submittedName>
</protein>
<name>A0ABU0E7R1_9FIRM</name>
<evidence type="ECO:0000256" key="1">
    <source>
        <dbReference type="SAM" id="SignalP"/>
    </source>
</evidence>
<comment type="caution">
    <text evidence="2">The sequence shown here is derived from an EMBL/GenBank/DDBJ whole genome shotgun (WGS) entry which is preliminary data.</text>
</comment>
<dbReference type="RefSeq" id="WP_307411124.1">
    <property type="nucleotide sequence ID" value="NZ_JAUSUR010000008.1"/>
</dbReference>
<feature type="chain" id="PRO_5045412600" evidence="1">
    <location>
        <begin position="25"/>
        <end position="167"/>
    </location>
</feature>
<keyword evidence="1" id="KW-0732">Signal</keyword>
<dbReference type="PROSITE" id="PS51257">
    <property type="entry name" value="PROKAR_LIPOPROTEIN"/>
    <property type="match status" value="1"/>
</dbReference>
<proteinExistence type="predicted"/>